<dbReference type="Gene3D" id="3.40.980.20">
    <property type="entry name" value="Four-carbon acid sugar kinase, nucleotide binding domain"/>
    <property type="match status" value="1"/>
</dbReference>
<dbReference type="InterPro" id="IPR031475">
    <property type="entry name" value="NBD_C"/>
</dbReference>
<protein>
    <recommendedName>
        <fullName evidence="1">Four-carbon acid sugar kinase nucleotide binding domain-containing protein</fullName>
    </recommendedName>
</protein>
<proteinExistence type="predicted"/>
<dbReference type="Proteomes" id="UP000830326">
    <property type="component" value="Chromosome"/>
</dbReference>
<organism evidence="2 3">
    <name type="scientific">Halobacillus amylolyticus</name>
    <dbReference type="NCBI Taxonomy" id="2932259"/>
    <lineage>
        <taxon>Bacteria</taxon>
        <taxon>Bacillati</taxon>
        <taxon>Bacillota</taxon>
        <taxon>Bacilli</taxon>
        <taxon>Bacillales</taxon>
        <taxon>Bacillaceae</taxon>
        <taxon>Halobacillus</taxon>
    </lineage>
</organism>
<feature type="domain" description="Four-carbon acid sugar kinase nucleotide binding" evidence="1">
    <location>
        <begin position="5"/>
        <end position="150"/>
    </location>
</feature>
<sequence>MEQQDVQSVEIETEQIFRDEWDKYKQIYINQCIEAFKNQKSVVLYVPSTQETREKVKVVAKQMEMTPMEVGSRISQALGAVTKEVIEQVPDLSALVLTGGDTAKHVAYCLGATGFRLTRQLEAGIPQGSLLGIDQPIQVITKAGAFGEMESIYTAIQQLKGESENESETNHRYHYG</sequence>
<evidence type="ECO:0000313" key="2">
    <source>
        <dbReference type="EMBL" id="UOR14050.1"/>
    </source>
</evidence>
<reference evidence="2" key="1">
    <citation type="submission" date="2022-04" db="EMBL/GenBank/DDBJ databases">
        <title>Halobacillus sp. isolated from saltern.</title>
        <authorList>
            <person name="Won M."/>
            <person name="Lee C.-M."/>
            <person name="Woen H.-Y."/>
            <person name="Kwon S.-W."/>
        </authorList>
    </citation>
    <scope>NUCLEOTIDE SEQUENCE</scope>
    <source>
        <strain evidence="2">SSHM10-5</strain>
    </source>
</reference>
<dbReference type="EMBL" id="CP095075">
    <property type="protein sequence ID" value="UOR14050.1"/>
    <property type="molecule type" value="Genomic_DNA"/>
</dbReference>
<dbReference type="InterPro" id="IPR042213">
    <property type="entry name" value="NBD_C_sf"/>
</dbReference>
<evidence type="ECO:0000313" key="3">
    <source>
        <dbReference type="Proteomes" id="UP000830326"/>
    </source>
</evidence>
<name>A0ABY4HGJ2_9BACI</name>
<gene>
    <name evidence="2" type="ORF">MUO15_18310</name>
</gene>
<accession>A0ABY4HGJ2</accession>
<keyword evidence="3" id="KW-1185">Reference proteome</keyword>
<evidence type="ECO:0000259" key="1">
    <source>
        <dbReference type="Pfam" id="PF17042"/>
    </source>
</evidence>
<dbReference type="Pfam" id="PF17042">
    <property type="entry name" value="NBD_C"/>
    <property type="match status" value="1"/>
</dbReference>
<dbReference type="SUPFAM" id="SSF142764">
    <property type="entry name" value="YgbK-like"/>
    <property type="match status" value="1"/>
</dbReference>